<accession>A0ABX9GBR8</accession>
<dbReference type="Pfam" id="PF00389">
    <property type="entry name" value="2-Hacid_dh"/>
    <property type="match status" value="1"/>
</dbReference>
<keyword evidence="1 3" id="KW-0560">Oxidoreductase</keyword>
<comment type="caution">
    <text evidence="6">The sequence shown here is derived from an EMBL/GenBank/DDBJ whole genome shotgun (WGS) entry which is preliminary data.</text>
</comment>
<feature type="domain" description="D-isomer specific 2-hydroxyacid dehydrogenase catalytic" evidence="4">
    <location>
        <begin position="45"/>
        <end position="344"/>
    </location>
</feature>
<dbReference type="InterPro" id="IPR006139">
    <property type="entry name" value="D-isomer_2_OHA_DH_cat_dom"/>
</dbReference>
<dbReference type="EMBL" id="QNRM01000006">
    <property type="protein sequence ID" value="RBP18649.1"/>
    <property type="molecule type" value="Genomic_DNA"/>
</dbReference>
<evidence type="ECO:0000256" key="1">
    <source>
        <dbReference type="ARBA" id="ARBA00023002"/>
    </source>
</evidence>
<evidence type="ECO:0000256" key="3">
    <source>
        <dbReference type="RuleBase" id="RU003719"/>
    </source>
</evidence>
<dbReference type="InterPro" id="IPR029752">
    <property type="entry name" value="D-isomer_DH_CS1"/>
</dbReference>
<evidence type="ECO:0000256" key="2">
    <source>
        <dbReference type="ARBA" id="ARBA00023027"/>
    </source>
</evidence>
<dbReference type="PANTHER" id="PTHR10996">
    <property type="entry name" value="2-HYDROXYACID DEHYDROGENASE-RELATED"/>
    <property type="match status" value="1"/>
</dbReference>
<keyword evidence="2" id="KW-0520">NAD</keyword>
<dbReference type="Gene3D" id="3.40.50.720">
    <property type="entry name" value="NAD(P)-binding Rossmann-like Domain"/>
    <property type="match status" value="2"/>
</dbReference>
<evidence type="ECO:0000259" key="4">
    <source>
        <dbReference type="Pfam" id="PF00389"/>
    </source>
</evidence>
<reference evidence="6 7" key="1">
    <citation type="submission" date="2018-06" db="EMBL/GenBank/DDBJ databases">
        <title>Genomic Encyclopedia of Type Strains, Phase III (KMG-III): the genomes of soil and plant-associated and newly described type strains.</title>
        <authorList>
            <person name="Whitman W."/>
        </authorList>
    </citation>
    <scope>NUCLEOTIDE SEQUENCE [LARGE SCALE GENOMIC DNA]</scope>
    <source>
        <strain evidence="6 7">CECT 7342</strain>
    </source>
</reference>
<evidence type="ECO:0000259" key="5">
    <source>
        <dbReference type="Pfam" id="PF02826"/>
    </source>
</evidence>
<proteinExistence type="inferred from homology"/>
<dbReference type="SUPFAM" id="SSF52283">
    <property type="entry name" value="Formate/glycerate dehydrogenase catalytic domain-like"/>
    <property type="match status" value="1"/>
</dbReference>
<dbReference type="PROSITE" id="PS00065">
    <property type="entry name" value="D_2_HYDROXYACID_DH_1"/>
    <property type="match status" value="1"/>
</dbReference>
<comment type="similarity">
    <text evidence="3">Belongs to the D-isomer specific 2-hydroxyacid dehydrogenase family.</text>
</comment>
<dbReference type="CDD" id="cd12156">
    <property type="entry name" value="HPPR"/>
    <property type="match status" value="1"/>
</dbReference>
<organism evidence="6 7">
    <name type="scientific">Achromobacter marplatensis</name>
    <dbReference type="NCBI Taxonomy" id="470868"/>
    <lineage>
        <taxon>Bacteria</taxon>
        <taxon>Pseudomonadati</taxon>
        <taxon>Pseudomonadota</taxon>
        <taxon>Betaproteobacteria</taxon>
        <taxon>Burkholderiales</taxon>
        <taxon>Alcaligenaceae</taxon>
        <taxon>Achromobacter</taxon>
    </lineage>
</organism>
<dbReference type="Pfam" id="PF02826">
    <property type="entry name" value="2-Hacid_dh_C"/>
    <property type="match status" value="1"/>
</dbReference>
<name>A0ABX9GBR8_9BURK</name>
<dbReference type="PANTHER" id="PTHR10996:SF178">
    <property type="entry name" value="2-HYDROXYACID DEHYDROGENASE YGL185C-RELATED"/>
    <property type="match status" value="1"/>
</dbReference>
<protein>
    <submittedName>
        <fullName evidence="6">Lactate dehydrogenase-like 2-hydroxyacid dehydrogenase</fullName>
    </submittedName>
</protein>
<evidence type="ECO:0000313" key="7">
    <source>
        <dbReference type="Proteomes" id="UP000252124"/>
    </source>
</evidence>
<dbReference type="Proteomes" id="UP000252124">
    <property type="component" value="Unassembled WGS sequence"/>
</dbReference>
<dbReference type="InterPro" id="IPR006140">
    <property type="entry name" value="D-isomer_DH_NAD-bd"/>
</dbReference>
<feature type="domain" description="D-isomer specific 2-hydroxyacid dehydrogenase NAD-binding" evidence="5">
    <location>
        <begin position="140"/>
        <end position="313"/>
    </location>
</feature>
<sequence>MPAGIPSADFKAESSSMTVFATHPYDNMTTKHRIIQVGSLAGSPSANKNLADRYDVVELWKFPDRKAALAEHGKGITAVVTSANFGANAELINALPDLKAICSWGVGYETIDVEAAHKRGVQVSNTPDVLTDCVADLAWGLLIAGARRMGQGERFVRAGQWGQVHGSIPLGLRVSGKKLGIVGLGRIGEAIAKRGTGFDMEVRYHNRRKRDDIDYGYEASLVDLAKWADFLIVATVGGPSTRHLVNQPVLEALGPKGIIVNIARGPVIDETALVAALEAGKLGCAALDVFEHEPKVPEALTKSDNAVVLPHIGSATLETRLAMENLMLENLQAYFDTGRVITPVE</sequence>
<evidence type="ECO:0000313" key="6">
    <source>
        <dbReference type="EMBL" id="RBP18649.1"/>
    </source>
</evidence>
<dbReference type="InterPro" id="IPR050223">
    <property type="entry name" value="D-isomer_2-hydroxyacid_DH"/>
</dbReference>
<dbReference type="SUPFAM" id="SSF51735">
    <property type="entry name" value="NAD(P)-binding Rossmann-fold domains"/>
    <property type="match status" value="1"/>
</dbReference>
<gene>
    <name evidence="6" type="ORF">DFP87_106188</name>
</gene>
<dbReference type="InterPro" id="IPR036291">
    <property type="entry name" value="NAD(P)-bd_dom_sf"/>
</dbReference>
<keyword evidence="7" id="KW-1185">Reference proteome</keyword>